<dbReference type="RefSeq" id="WP_212990542.1">
    <property type="nucleotide sequence ID" value="NZ_BAABEA010000052.1"/>
</dbReference>
<dbReference type="Proteomes" id="UP000681340">
    <property type="component" value="Unassembled WGS sequence"/>
</dbReference>
<accession>A0A919VPH4</accession>
<gene>
    <name evidence="1" type="ORF">Aau02nite_45570</name>
</gene>
<keyword evidence="2" id="KW-1185">Reference proteome</keyword>
<sequence>MGEEFVLCGRCGETKPRSAFYDLRHTTQPRRPCKTCISESKRARYATNGGDRISHAQVLRDKYQLTPADYDAMLAEQDGLCAICGKAERVLGRGGRPRRLAVDRDHRTGAVRQLLCHRCNLVTWAVEDNPGLLDAVHAYLTRHR</sequence>
<reference evidence="1" key="1">
    <citation type="submission" date="2021-03" db="EMBL/GenBank/DDBJ databases">
        <title>Whole genome shotgun sequence of Actinoplanes auranticolor NBRC 12245.</title>
        <authorList>
            <person name="Komaki H."/>
            <person name="Tamura T."/>
        </authorList>
    </citation>
    <scope>NUCLEOTIDE SEQUENCE</scope>
    <source>
        <strain evidence="1">NBRC 12245</strain>
    </source>
</reference>
<protein>
    <recommendedName>
        <fullName evidence="3">Recombination endonuclease VII</fullName>
    </recommendedName>
</protein>
<dbReference type="InterPro" id="IPR004211">
    <property type="entry name" value="Endonuclease_7"/>
</dbReference>
<evidence type="ECO:0000313" key="2">
    <source>
        <dbReference type="Proteomes" id="UP000681340"/>
    </source>
</evidence>
<dbReference type="Gene3D" id="3.40.1800.10">
    <property type="entry name" value="His-Me finger endonucleases"/>
    <property type="match status" value="1"/>
</dbReference>
<dbReference type="SUPFAM" id="SSF54060">
    <property type="entry name" value="His-Me finger endonucleases"/>
    <property type="match status" value="1"/>
</dbReference>
<dbReference type="InterPro" id="IPR038563">
    <property type="entry name" value="Endonuclease_7_sf"/>
</dbReference>
<dbReference type="Pfam" id="PF02945">
    <property type="entry name" value="Endonuclease_7"/>
    <property type="match status" value="1"/>
</dbReference>
<proteinExistence type="predicted"/>
<dbReference type="EMBL" id="BOQL01000036">
    <property type="protein sequence ID" value="GIM71351.1"/>
    <property type="molecule type" value="Genomic_DNA"/>
</dbReference>
<evidence type="ECO:0008006" key="3">
    <source>
        <dbReference type="Google" id="ProtNLM"/>
    </source>
</evidence>
<evidence type="ECO:0000313" key="1">
    <source>
        <dbReference type="EMBL" id="GIM71351.1"/>
    </source>
</evidence>
<name>A0A919VPH4_9ACTN</name>
<organism evidence="1 2">
    <name type="scientific">Actinoplanes auranticolor</name>
    <dbReference type="NCBI Taxonomy" id="47988"/>
    <lineage>
        <taxon>Bacteria</taxon>
        <taxon>Bacillati</taxon>
        <taxon>Actinomycetota</taxon>
        <taxon>Actinomycetes</taxon>
        <taxon>Micromonosporales</taxon>
        <taxon>Micromonosporaceae</taxon>
        <taxon>Actinoplanes</taxon>
    </lineage>
</organism>
<dbReference type="InterPro" id="IPR044925">
    <property type="entry name" value="His-Me_finger_sf"/>
</dbReference>
<dbReference type="AlphaFoldDB" id="A0A919VPH4"/>
<comment type="caution">
    <text evidence="1">The sequence shown here is derived from an EMBL/GenBank/DDBJ whole genome shotgun (WGS) entry which is preliminary data.</text>
</comment>